<organism evidence="5 6">
    <name type="scientific">Orbilia oligospora</name>
    <name type="common">Nematode-trapping fungus</name>
    <name type="synonym">Arthrobotrys oligospora</name>
    <dbReference type="NCBI Taxonomy" id="2813651"/>
    <lineage>
        <taxon>Eukaryota</taxon>
        <taxon>Fungi</taxon>
        <taxon>Dikarya</taxon>
        <taxon>Ascomycota</taxon>
        <taxon>Pezizomycotina</taxon>
        <taxon>Orbiliomycetes</taxon>
        <taxon>Orbiliales</taxon>
        <taxon>Orbiliaceae</taxon>
        <taxon>Orbilia</taxon>
    </lineage>
</organism>
<dbReference type="GO" id="GO:0016567">
    <property type="term" value="P:protein ubiquitination"/>
    <property type="evidence" value="ECO:0007669"/>
    <property type="project" value="TreeGrafter"/>
</dbReference>
<dbReference type="AlphaFoldDB" id="A0A7C8VHE6"/>
<dbReference type="Proteomes" id="UP000474640">
    <property type="component" value="Unassembled WGS sequence"/>
</dbReference>
<evidence type="ECO:0000259" key="4">
    <source>
        <dbReference type="PROSITE" id="PS51015"/>
    </source>
</evidence>
<dbReference type="PANTHER" id="PTHR14140">
    <property type="entry name" value="E3 UBIQUITIN-PROTEIN LIGASE UHRF-RELATED"/>
    <property type="match status" value="1"/>
</dbReference>
<dbReference type="InterPro" id="IPR003105">
    <property type="entry name" value="SRA_YDG"/>
</dbReference>
<dbReference type="InterPro" id="IPR045134">
    <property type="entry name" value="UHRF1/2-like"/>
</dbReference>
<sequence>MDSPTFSSQLPLQDDHTDVPENSSNNGPLDETDSYLADKILSYFDEDSGGITANLVWEDPSQSEQTLSDVIVNEIKHLRQKELVAWKELEVARDLIVEMIGQPDTYSFFANDFKNRPGEFAETGIELLRHLKERVKFLGNLPQTRPTDDVEFEYIDGPAPDQRLSLEDSVVPQKPKVPRPQPVQTSFGYVAGINIGDCWKRRKQITDIGLHCRPQGSVHGRKQEGVFSLIIAGAYKEDRNSGLEITFTGVGGQDEANASKKVAQGSKLSIDDLTSGPKASNTENCALAMSASTGKPIRVIANPDANLSFCRKAKGFTFIGLWKVSGSLVYRNKKNVDVLRFQLSPFDEQTRTYVLKNIQTSPPSGPPNVASTSQEVVLHFKVDDGTND</sequence>
<dbReference type="InterPro" id="IPR036987">
    <property type="entry name" value="SRA-YDG_sf"/>
</dbReference>
<dbReference type="GO" id="GO:0044027">
    <property type="term" value="P:negative regulation of gene expression via chromosomal CpG island methylation"/>
    <property type="evidence" value="ECO:0007669"/>
    <property type="project" value="TreeGrafter"/>
</dbReference>
<dbReference type="GO" id="GO:0005634">
    <property type="term" value="C:nucleus"/>
    <property type="evidence" value="ECO:0007669"/>
    <property type="project" value="UniProtKB-SubCell"/>
</dbReference>
<reference evidence="5 6" key="1">
    <citation type="submission" date="2020-01" db="EMBL/GenBank/DDBJ databases">
        <authorList>
            <person name="Palmer J.M."/>
        </authorList>
    </citation>
    <scope>NUCLEOTIDE SEQUENCE [LARGE SCALE GENOMIC DNA]</scope>
    <source>
        <strain evidence="5 6">TWF970</strain>
    </source>
</reference>
<comment type="caution">
    <text evidence="5">The sequence shown here is derived from an EMBL/GenBank/DDBJ whole genome shotgun (WGS) entry which is preliminary data.</text>
</comment>
<dbReference type="PANTHER" id="PTHR14140:SF45">
    <property type="entry name" value="RING-TYPE E3 UBIQUITIN TRANSFERASE"/>
    <property type="match status" value="1"/>
</dbReference>
<name>A0A7C8VHE6_ORBOL</name>
<dbReference type="OrthoDB" id="2270193at2759"/>
<feature type="compositionally biased region" description="Polar residues" evidence="3">
    <location>
        <begin position="1"/>
        <end position="11"/>
    </location>
</feature>
<feature type="domain" description="YDG" evidence="4">
    <location>
        <begin position="188"/>
        <end position="345"/>
    </location>
</feature>
<dbReference type="PROSITE" id="PS51015">
    <property type="entry name" value="YDG"/>
    <property type="match status" value="1"/>
</dbReference>
<dbReference type="SMART" id="SM00466">
    <property type="entry name" value="SRA"/>
    <property type="match status" value="1"/>
</dbReference>
<accession>A0A7C8VHE6</accession>
<evidence type="ECO:0000256" key="1">
    <source>
        <dbReference type="ARBA" id="ARBA00023242"/>
    </source>
</evidence>
<evidence type="ECO:0000256" key="2">
    <source>
        <dbReference type="PROSITE-ProRule" id="PRU00358"/>
    </source>
</evidence>
<protein>
    <recommendedName>
        <fullName evidence="4">YDG domain-containing protein</fullName>
    </recommendedName>
</protein>
<keyword evidence="1 2" id="KW-0539">Nucleus</keyword>
<dbReference type="Pfam" id="PF02182">
    <property type="entry name" value="SAD_SRA"/>
    <property type="match status" value="1"/>
</dbReference>
<comment type="subcellular location">
    <subcellularLocation>
        <location evidence="2">Nucleus</location>
    </subcellularLocation>
</comment>
<evidence type="ECO:0000313" key="6">
    <source>
        <dbReference type="Proteomes" id="UP000474640"/>
    </source>
</evidence>
<dbReference type="InterPro" id="IPR015947">
    <property type="entry name" value="PUA-like_sf"/>
</dbReference>
<proteinExistence type="predicted"/>
<evidence type="ECO:0000256" key="3">
    <source>
        <dbReference type="SAM" id="MobiDB-lite"/>
    </source>
</evidence>
<evidence type="ECO:0000313" key="5">
    <source>
        <dbReference type="EMBL" id="KAF3282821.1"/>
    </source>
</evidence>
<dbReference type="GO" id="GO:0061630">
    <property type="term" value="F:ubiquitin protein ligase activity"/>
    <property type="evidence" value="ECO:0007669"/>
    <property type="project" value="TreeGrafter"/>
</dbReference>
<feature type="region of interest" description="Disordered" evidence="3">
    <location>
        <begin position="1"/>
        <end position="31"/>
    </location>
</feature>
<dbReference type="EMBL" id="JAABOJ010000012">
    <property type="protein sequence ID" value="KAF3282821.1"/>
    <property type="molecule type" value="Genomic_DNA"/>
</dbReference>
<dbReference type="SUPFAM" id="SSF88697">
    <property type="entry name" value="PUA domain-like"/>
    <property type="match status" value="1"/>
</dbReference>
<dbReference type="Gene3D" id="2.30.280.10">
    <property type="entry name" value="SRA-YDG"/>
    <property type="match status" value="1"/>
</dbReference>
<gene>
    <name evidence="5" type="ORF">TWF970_001556</name>
</gene>